<dbReference type="AlphaFoldDB" id="A0A1V9YG44"/>
<evidence type="ECO:0000259" key="2">
    <source>
        <dbReference type="PROSITE" id="PS50405"/>
    </source>
</evidence>
<protein>
    <submittedName>
        <fullName evidence="3">Glutathione S-transferase</fullName>
    </submittedName>
</protein>
<dbReference type="Gene3D" id="1.20.1050.10">
    <property type="match status" value="1"/>
</dbReference>
<dbReference type="PROSITE" id="PS50404">
    <property type="entry name" value="GST_NTER"/>
    <property type="match status" value="1"/>
</dbReference>
<dbReference type="PANTHER" id="PTHR11571">
    <property type="entry name" value="GLUTATHIONE S-TRANSFERASE"/>
    <property type="match status" value="1"/>
</dbReference>
<dbReference type="Gene3D" id="3.40.30.10">
    <property type="entry name" value="Glutaredoxin"/>
    <property type="match status" value="1"/>
</dbReference>
<dbReference type="InterPro" id="IPR036249">
    <property type="entry name" value="Thioredoxin-like_sf"/>
</dbReference>
<feature type="domain" description="GST C-terminal" evidence="2">
    <location>
        <begin position="84"/>
        <end position="207"/>
    </location>
</feature>
<dbReference type="Pfam" id="PF02798">
    <property type="entry name" value="GST_N"/>
    <property type="match status" value="1"/>
</dbReference>
<reference evidence="3 4" key="1">
    <citation type="journal article" date="2014" name="Genome Biol. Evol.">
        <title>The secreted proteins of Achlya hypogyna and Thraustotheca clavata identify the ancestral oomycete secretome and reveal gene acquisitions by horizontal gene transfer.</title>
        <authorList>
            <person name="Misner I."/>
            <person name="Blouin N."/>
            <person name="Leonard G."/>
            <person name="Richards T.A."/>
            <person name="Lane C.E."/>
        </authorList>
    </citation>
    <scope>NUCLEOTIDE SEQUENCE [LARGE SCALE GENOMIC DNA]</scope>
    <source>
        <strain evidence="3 4">ATCC 48635</strain>
    </source>
</reference>
<dbReference type="InterPro" id="IPR004046">
    <property type="entry name" value="GST_C"/>
</dbReference>
<dbReference type="InterPro" id="IPR004045">
    <property type="entry name" value="Glutathione_S-Trfase_N"/>
</dbReference>
<dbReference type="InterPro" id="IPR010987">
    <property type="entry name" value="Glutathione-S-Trfase_C-like"/>
</dbReference>
<accession>A0A1V9YG44</accession>
<dbReference type="Proteomes" id="UP000243579">
    <property type="component" value="Unassembled WGS sequence"/>
</dbReference>
<dbReference type="SFLD" id="SFLDG01205">
    <property type="entry name" value="AMPS.1"/>
    <property type="match status" value="1"/>
</dbReference>
<proteinExistence type="predicted"/>
<comment type="caution">
    <text evidence="3">The sequence shown here is derived from an EMBL/GenBank/DDBJ whole genome shotgun (WGS) entry which is preliminary data.</text>
</comment>
<dbReference type="SFLD" id="SFLDG00363">
    <property type="entry name" value="AMPS_(cytGST):_Alpha-__Mu-__Pi"/>
    <property type="match status" value="1"/>
</dbReference>
<dbReference type="OrthoDB" id="420389at2759"/>
<keyword evidence="3" id="KW-0808">Transferase</keyword>
<dbReference type="SUPFAM" id="SSF52833">
    <property type="entry name" value="Thioredoxin-like"/>
    <property type="match status" value="1"/>
</dbReference>
<gene>
    <name evidence="3" type="ORF">ACHHYP_13042</name>
</gene>
<feature type="domain" description="GST N-terminal" evidence="1">
    <location>
        <begin position="4"/>
        <end position="81"/>
    </location>
</feature>
<dbReference type="InterPro" id="IPR040079">
    <property type="entry name" value="Glutathione_S-Trfase"/>
</dbReference>
<dbReference type="GO" id="GO:0004364">
    <property type="term" value="F:glutathione transferase activity"/>
    <property type="evidence" value="ECO:0007669"/>
    <property type="project" value="TreeGrafter"/>
</dbReference>
<dbReference type="PROSITE" id="PS50405">
    <property type="entry name" value="GST_CTER"/>
    <property type="match status" value="1"/>
</dbReference>
<dbReference type="SFLD" id="SFLDS00019">
    <property type="entry name" value="Glutathione_Transferase_(cytos"/>
    <property type="match status" value="1"/>
</dbReference>
<dbReference type="CDD" id="cd03039">
    <property type="entry name" value="GST_N_Sigma_like"/>
    <property type="match status" value="1"/>
</dbReference>
<dbReference type="STRING" id="1202772.A0A1V9YG44"/>
<dbReference type="EMBL" id="JNBR01001839">
    <property type="protein sequence ID" value="OQR84696.1"/>
    <property type="molecule type" value="Genomic_DNA"/>
</dbReference>
<name>A0A1V9YG44_ACHHY</name>
<organism evidence="3 4">
    <name type="scientific">Achlya hypogyna</name>
    <name type="common">Oomycete</name>
    <name type="synonym">Protoachlya hypogyna</name>
    <dbReference type="NCBI Taxonomy" id="1202772"/>
    <lineage>
        <taxon>Eukaryota</taxon>
        <taxon>Sar</taxon>
        <taxon>Stramenopiles</taxon>
        <taxon>Oomycota</taxon>
        <taxon>Saprolegniomycetes</taxon>
        <taxon>Saprolegniales</taxon>
        <taxon>Achlyaceae</taxon>
        <taxon>Achlya</taxon>
    </lineage>
</organism>
<evidence type="ECO:0000313" key="3">
    <source>
        <dbReference type="EMBL" id="OQR84696.1"/>
    </source>
</evidence>
<keyword evidence="4" id="KW-1185">Reference proteome</keyword>
<evidence type="ECO:0000259" key="1">
    <source>
        <dbReference type="PROSITE" id="PS50404"/>
    </source>
</evidence>
<evidence type="ECO:0000313" key="4">
    <source>
        <dbReference type="Proteomes" id="UP000243579"/>
    </source>
</evidence>
<dbReference type="PANTHER" id="PTHR11571:SF252">
    <property type="entry name" value="GLUTATHIONE S-TRANSFERASE"/>
    <property type="match status" value="1"/>
</dbReference>
<sequence>MAHPSLKITYFDMPGRAELTRLALFVSDIPFEDERLTGEQFGARKPSLPFKQLPTLTVNGEVLAQSHPMARYAASLGGLYPAADPLAAYRIDEILAANQDVLNAMIAAMFTRDLDKKPELIKELVETKLPQMLPCIEARLPTTKYFLGDKLSLADIDLYLSYTNLSSGKWEGIPKTLVDGYPRWKALSASVAAHPRVEAWNAKHPAH</sequence>
<dbReference type="InterPro" id="IPR036282">
    <property type="entry name" value="Glutathione-S-Trfase_C_sf"/>
</dbReference>
<dbReference type="CDD" id="cd03192">
    <property type="entry name" value="GST_C_Sigma_like"/>
    <property type="match status" value="1"/>
</dbReference>
<dbReference type="InterPro" id="IPR050213">
    <property type="entry name" value="GST_superfamily"/>
</dbReference>
<dbReference type="GO" id="GO:0006749">
    <property type="term" value="P:glutathione metabolic process"/>
    <property type="evidence" value="ECO:0007669"/>
    <property type="project" value="TreeGrafter"/>
</dbReference>
<dbReference type="SUPFAM" id="SSF47616">
    <property type="entry name" value="GST C-terminal domain-like"/>
    <property type="match status" value="1"/>
</dbReference>
<dbReference type="Pfam" id="PF14497">
    <property type="entry name" value="GST_C_3"/>
    <property type="match status" value="1"/>
</dbReference>